<feature type="transmembrane region" description="Helical" evidence="6">
    <location>
        <begin position="797"/>
        <end position="815"/>
    </location>
</feature>
<dbReference type="Pfam" id="PF00501">
    <property type="entry name" value="AMP-binding"/>
    <property type="match status" value="1"/>
</dbReference>
<dbReference type="InterPro" id="IPR012429">
    <property type="entry name" value="HGSNAT_cat"/>
</dbReference>
<dbReference type="SUPFAM" id="SSF56801">
    <property type="entry name" value="Acetyl-CoA synthetase-like"/>
    <property type="match status" value="1"/>
</dbReference>
<dbReference type="PANTHER" id="PTHR24095:SF14">
    <property type="entry name" value="ACETYL-COENZYME A SYNTHETASE 1"/>
    <property type="match status" value="1"/>
</dbReference>
<keyword evidence="6" id="KW-0472">Membrane</keyword>
<feature type="transmembrane region" description="Helical" evidence="6">
    <location>
        <begin position="690"/>
        <end position="708"/>
    </location>
</feature>
<dbReference type="OrthoDB" id="1706066at2759"/>
<name>A0A7J7N9V4_9MAGN</name>
<evidence type="ECO:0000256" key="1">
    <source>
        <dbReference type="ARBA" id="ARBA00006432"/>
    </source>
</evidence>
<sequence>MATTNHLRHVELLTTLPSGAGEISPLNAVILGEALASEEDDLIFSNKEFSNKAHVSSPQKYLEMYKRSIVDSAGFWSDIASQFYWKQRWDEHCVYSENLDVRNGDIRIQWFKGGVTNICYNALDTNIQAGLGDKTAFFWEGNDLGQDATLTFSQLLNKVCQLANYLKDIGVKKGDAVVIYLPMLMELPIAMLACARIGAVHSVVFVGFSSESLSQRIMDCKPKAVITCNAVRRGSKVLNLKNIVDAALAESTNNGVSIDVCLTCENQSAMTRETTKWQIDRDVWWQDIVSKYPTTCEVEWVDAEDPLFLLYTSGSTGKPKGVLHTTGGYMIYTATTFKYAFDYKPSDIYWCTADCGWITGHSYVTYGPLLNGSTVVIFEGAPNYPDSGRCWDIVDKYKVTLFYTAPTLFVNRYSRKSLRVLGSVGEPINPSAWRWFYNVVGDSRCPISDTWLQTETGGFMITPLPGTWPQKPGSVTFPFFGVLPIIVDEKGNEIEGECSGYLCIRNSWPGAFRTLYGDHERYETTYFKPFPGYYYSGDGCSRDKDGYHWLTGRVDDVINVSGHRIGIAEIESALVSHRQCAEAAVVGVEHEVDLSPAYLYRLLDFTDLILKMDDLIFSNKDFIDLKNGGSNSKSYLIVIGGAEVPSGRRLVSLDVFRGLTVALMILVDDAGGFLPSINHSPWNGVTLADFVVPFFIFIVGLSLGLTYKKMTSRVDATTKAVFRTLKLLGLGLLLQGGYIHGINDLSYGVDLDCIRWWGILQRIALAYFLTALCEIWLTGDEEVKSELSLLKKYRYQWVVAAAVTIVYLSLLYGLYVPDWEFQIPNKDTSHEPMTFSVKCGVRGDTGPACNAVGMVDRAVFGLKHLYKRVPIYARTKQCSTKSPDHGPLPPNAPSWCQAPFDPEGLLSSMMAIVTCLIGLHYGHIIVHFKDHKDRIMHWMISAAGLVFIGFILEFSGMHVNKPLYTLSYTCVTVGVAGILFTGIYALVDKFGYRWPTFVLEWMGMHALMIYVLIACNLLPIIIHGIYWKKPENNILRLIGIGS</sequence>
<evidence type="ECO:0000256" key="6">
    <source>
        <dbReference type="SAM" id="Phobius"/>
    </source>
</evidence>
<accession>A0A7J7N9V4</accession>
<comment type="caution">
    <text evidence="10">The sequence shown here is derived from an EMBL/GenBank/DDBJ whole genome shotgun (WGS) entry which is preliminary data.</text>
</comment>
<evidence type="ECO:0000313" key="10">
    <source>
        <dbReference type="EMBL" id="KAF6163780.1"/>
    </source>
</evidence>
<dbReference type="Gene3D" id="3.30.300.30">
    <property type="match status" value="1"/>
</dbReference>
<evidence type="ECO:0000256" key="4">
    <source>
        <dbReference type="ARBA" id="ARBA00022741"/>
    </source>
</evidence>
<dbReference type="FunFam" id="3.40.50.12780:FF:000001">
    <property type="entry name" value="Acetyl-coenzyme A synthetase"/>
    <property type="match status" value="1"/>
</dbReference>
<evidence type="ECO:0000256" key="2">
    <source>
        <dbReference type="ARBA" id="ARBA00013275"/>
    </source>
</evidence>
<protein>
    <recommendedName>
        <fullName evidence="2">acetate--CoA ligase</fullName>
        <ecNumber evidence="2">6.2.1.1</ecNumber>
    </recommendedName>
</protein>
<dbReference type="Proteomes" id="UP000541444">
    <property type="component" value="Unassembled WGS sequence"/>
</dbReference>
<dbReference type="InterPro" id="IPR042099">
    <property type="entry name" value="ANL_N_sf"/>
</dbReference>
<feature type="transmembrane region" description="Helical" evidence="6">
    <location>
        <begin position="905"/>
        <end position="926"/>
    </location>
</feature>
<feature type="transmembrane region" description="Helical" evidence="6">
    <location>
        <begin position="965"/>
        <end position="987"/>
    </location>
</feature>
<dbReference type="PANTHER" id="PTHR24095">
    <property type="entry name" value="ACETYL-COENZYME A SYNTHETASE"/>
    <property type="match status" value="1"/>
</dbReference>
<evidence type="ECO:0000259" key="7">
    <source>
        <dbReference type="Pfam" id="PF00501"/>
    </source>
</evidence>
<dbReference type="AlphaFoldDB" id="A0A7J7N9V4"/>
<evidence type="ECO:0000256" key="3">
    <source>
        <dbReference type="ARBA" id="ARBA00022598"/>
    </source>
</evidence>
<feature type="transmembrane region" description="Helical" evidence="6">
    <location>
        <begin position="1007"/>
        <end position="1027"/>
    </location>
</feature>
<feature type="domain" description="AMP-dependent synthetase/ligase" evidence="7">
    <location>
        <begin position="131"/>
        <end position="507"/>
    </location>
</feature>
<keyword evidence="6" id="KW-0812">Transmembrane</keyword>
<keyword evidence="6" id="KW-1133">Transmembrane helix</keyword>
<evidence type="ECO:0000256" key="5">
    <source>
        <dbReference type="ARBA" id="ARBA00022840"/>
    </source>
</evidence>
<proteinExistence type="inferred from homology"/>
<dbReference type="InterPro" id="IPR020845">
    <property type="entry name" value="AMP-binding_CS"/>
</dbReference>
<dbReference type="PROSITE" id="PS00455">
    <property type="entry name" value="AMP_BINDING"/>
    <property type="match status" value="1"/>
</dbReference>
<dbReference type="EC" id="6.2.1.1" evidence="2"/>
<evidence type="ECO:0000259" key="8">
    <source>
        <dbReference type="Pfam" id="PF07786"/>
    </source>
</evidence>
<dbReference type="GO" id="GO:0019427">
    <property type="term" value="P:acetyl-CoA biosynthetic process from acetate"/>
    <property type="evidence" value="ECO:0007669"/>
    <property type="project" value="InterPro"/>
</dbReference>
<gene>
    <name evidence="10" type="ORF">GIB67_012139</name>
</gene>
<reference evidence="10 11" key="1">
    <citation type="journal article" date="2020" name="IScience">
        <title>Genome Sequencing of the Endangered Kingdonia uniflora (Circaeasteraceae, Ranunculales) Reveals Potential Mechanisms of Evolutionary Specialization.</title>
        <authorList>
            <person name="Sun Y."/>
            <person name="Deng T."/>
            <person name="Zhang A."/>
            <person name="Moore M.J."/>
            <person name="Landis J.B."/>
            <person name="Lin N."/>
            <person name="Zhang H."/>
            <person name="Zhang X."/>
            <person name="Huang J."/>
            <person name="Zhang X."/>
            <person name="Sun H."/>
            <person name="Wang H."/>
        </authorList>
    </citation>
    <scope>NUCLEOTIDE SEQUENCE [LARGE SCALE GENOMIC DNA]</scope>
    <source>
        <strain evidence="10">TB1705</strain>
        <tissue evidence="10">Leaf</tissue>
    </source>
</reference>
<dbReference type="NCBIfam" id="TIGR02188">
    <property type="entry name" value="Ac_CoA_lig_AcsA"/>
    <property type="match status" value="1"/>
</dbReference>
<dbReference type="EMBL" id="JACGCM010000965">
    <property type="protein sequence ID" value="KAF6163780.1"/>
    <property type="molecule type" value="Genomic_DNA"/>
</dbReference>
<dbReference type="InterPro" id="IPR032387">
    <property type="entry name" value="ACAS_N"/>
</dbReference>
<organism evidence="10 11">
    <name type="scientific">Kingdonia uniflora</name>
    <dbReference type="NCBI Taxonomy" id="39325"/>
    <lineage>
        <taxon>Eukaryota</taxon>
        <taxon>Viridiplantae</taxon>
        <taxon>Streptophyta</taxon>
        <taxon>Embryophyta</taxon>
        <taxon>Tracheophyta</taxon>
        <taxon>Spermatophyta</taxon>
        <taxon>Magnoliopsida</taxon>
        <taxon>Ranunculales</taxon>
        <taxon>Circaeasteraceae</taxon>
        <taxon>Kingdonia</taxon>
    </lineage>
</organism>
<dbReference type="GO" id="GO:0016208">
    <property type="term" value="F:AMP binding"/>
    <property type="evidence" value="ECO:0007669"/>
    <property type="project" value="InterPro"/>
</dbReference>
<dbReference type="GO" id="GO:0005524">
    <property type="term" value="F:ATP binding"/>
    <property type="evidence" value="ECO:0007669"/>
    <property type="project" value="UniProtKB-KW"/>
</dbReference>
<dbReference type="InterPro" id="IPR045851">
    <property type="entry name" value="AMP-bd_C_sf"/>
</dbReference>
<feature type="domain" description="Heparan-alpha-glucosaminide N-acetyltransferase catalytic" evidence="8">
    <location>
        <begin position="649"/>
        <end position="772"/>
    </location>
</feature>
<feature type="transmembrane region" description="Helical" evidence="6">
    <location>
        <begin position="720"/>
        <end position="739"/>
    </location>
</feature>
<dbReference type="Pfam" id="PF07786">
    <property type="entry name" value="HGSNAT_cat"/>
    <property type="match status" value="1"/>
</dbReference>
<keyword evidence="11" id="KW-1185">Reference proteome</keyword>
<keyword evidence="5" id="KW-0067">ATP-binding</keyword>
<keyword evidence="4" id="KW-0547">Nucleotide-binding</keyword>
<dbReference type="Gene3D" id="3.40.50.12780">
    <property type="entry name" value="N-terminal domain of ligase-like"/>
    <property type="match status" value="1"/>
</dbReference>
<evidence type="ECO:0000259" key="9">
    <source>
        <dbReference type="Pfam" id="PF16177"/>
    </source>
</evidence>
<dbReference type="Pfam" id="PF16177">
    <property type="entry name" value="ACAS_N"/>
    <property type="match status" value="1"/>
</dbReference>
<feature type="domain" description="Acetyl-coenzyme A synthetase N-terminal" evidence="9">
    <location>
        <begin position="61"/>
        <end position="122"/>
    </location>
</feature>
<comment type="similarity">
    <text evidence="1">Belongs to the ATP-dependent AMP-binding enzyme family.</text>
</comment>
<feature type="transmembrane region" description="Helical" evidence="6">
    <location>
        <begin position="938"/>
        <end position="959"/>
    </location>
</feature>
<keyword evidence="3" id="KW-0436">Ligase</keyword>
<evidence type="ECO:0000313" key="11">
    <source>
        <dbReference type="Proteomes" id="UP000541444"/>
    </source>
</evidence>
<dbReference type="InterPro" id="IPR011904">
    <property type="entry name" value="Ac_CoA_lig"/>
</dbReference>
<dbReference type="InterPro" id="IPR000873">
    <property type="entry name" value="AMP-dep_synth/lig_dom"/>
</dbReference>
<dbReference type="NCBIfam" id="NF001208">
    <property type="entry name" value="PRK00174.1"/>
    <property type="match status" value="1"/>
</dbReference>
<dbReference type="GO" id="GO:0003987">
    <property type="term" value="F:acetate-CoA ligase activity"/>
    <property type="evidence" value="ECO:0007669"/>
    <property type="project" value="UniProtKB-EC"/>
</dbReference>